<dbReference type="SUPFAM" id="SSF52540">
    <property type="entry name" value="P-loop containing nucleoside triphosphate hydrolases"/>
    <property type="match status" value="1"/>
</dbReference>
<comment type="caution">
    <text evidence="1">The sequence shown here is derived from an EMBL/GenBank/DDBJ whole genome shotgun (WGS) entry which is preliminary data.</text>
</comment>
<reference evidence="1 2" key="1">
    <citation type="submission" date="2017-10" db="EMBL/GenBank/DDBJ databases">
        <title>The draft genome sequence of Lewinella nigricans NBRC 102662.</title>
        <authorList>
            <person name="Wang K."/>
        </authorList>
    </citation>
    <scope>NUCLEOTIDE SEQUENCE [LARGE SCALE GENOMIC DNA]</scope>
    <source>
        <strain evidence="1 2">NBRC 102662</strain>
    </source>
</reference>
<dbReference type="GO" id="GO:0006044">
    <property type="term" value="P:N-acetylglucosamine metabolic process"/>
    <property type="evidence" value="ECO:0007669"/>
    <property type="project" value="TreeGrafter"/>
</dbReference>
<dbReference type="EMBL" id="PDUD01000031">
    <property type="protein sequence ID" value="PHN03463.1"/>
    <property type="molecule type" value="Genomic_DNA"/>
</dbReference>
<dbReference type="Proteomes" id="UP000223913">
    <property type="component" value="Unassembled WGS sequence"/>
</dbReference>
<dbReference type="OrthoDB" id="9815894at2"/>
<proteinExistence type="predicted"/>
<dbReference type="PANTHER" id="PTHR10704:SF44">
    <property type="entry name" value="LD35051P-RELATED"/>
    <property type="match status" value="1"/>
</dbReference>
<accession>A0A2D0N6Q5</accession>
<dbReference type="GO" id="GO:0006790">
    <property type="term" value="P:sulfur compound metabolic process"/>
    <property type="evidence" value="ECO:0007669"/>
    <property type="project" value="TreeGrafter"/>
</dbReference>
<dbReference type="AlphaFoldDB" id="A0A2D0N6Q5"/>
<evidence type="ECO:0000313" key="1">
    <source>
        <dbReference type="EMBL" id="PHN03463.1"/>
    </source>
</evidence>
<dbReference type="RefSeq" id="WP_099153046.1">
    <property type="nucleotide sequence ID" value="NZ_PDUD01000031.1"/>
</dbReference>
<evidence type="ECO:0008006" key="3">
    <source>
        <dbReference type="Google" id="ProtNLM"/>
    </source>
</evidence>
<gene>
    <name evidence="1" type="ORF">CRP01_26020</name>
</gene>
<evidence type="ECO:0000313" key="2">
    <source>
        <dbReference type="Proteomes" id="UP000223913"/>
    </source>
</evidence>
<protein>
    <recommendedName>
        <fullName evidence="3">Sulfotransferase domain-containing protein</fullName>
    </recommendedName>
</protein>
<dbReference type="GO" id="GO:0001517">
    <property type="term" value="F:N-acetylglucosamine 6-O-sulfotransferase activity"/>
    <property type="evidence" value="ECO:0007669"/>
    <property type="project" value="TreeGrafter"/>
</dbReference>
<keyword evidence="2" id="KW-1185">Reference proteome</keyword>
<organism evidence="1 2">
    <name type="scientific">Flavilitoribacter nigricans (strain ATCC 23147 / DSM 23189 / NBRC 102662 / NCIMB 1420 / SS-2)</name>
    <name type="common">Lewinella nigricans</name>
    <dbReference type="NCBI Taxonomy" id="1122177"/>
    <lineage>
        <taxon>Bacteria</taxon>
        <taxon>Pseudomonadati</taxon>
        <taxon>Bacteroidota</taxon>
        <taxon>Saprospiria</taxon>
        <taxon>Saprospirales</taxon>
        <taxon>Lewinellaceae</taxon>
        <taxon>Flavilitoribacter</taxon>
    </lineage>
</organism>
<dbReference type="PANTHER" id="PTHR10704">
    <property type="entry name" value="CARBOHYDRATE SULFOTRANSFERASE"/>
    <property type="match status" value="1"/>
</dbReference>
<dbReference type="Gene3D" id="3.40.50.300">
    <property type="entry name" value="P-loop containing nucleotide triphosphate hydrolases"/>
    <property type="match status" value="1"/>
</dbReference>
<dbReference type="InterPro" id="IPR051135">
    <property type="entry name" value="Gal/GlcNAc/GalNAc_ST"/>
</dbReference>
<dbReference type="InterPro" id="IPR027417">
    <property type="entry name" value="P-loop_NTPase"/>
</dbReference>
<name>A0A2D0N6Q5_FLAN2</name>
<sequence>MAQHVLILGCGRSGTSIFGELFDQLPDYTYYSEPDFALLRDLDYTRPVAVKVPREHPDYPATPGLPFSLEALQELFPEPRRIFWQIRHPLDTIASLKVGISRNWGHHPRPPDWQEWLHQPLVIRCAYHWNFINTLGFRQVGSLAQLSRFEEMLEDPLGFAMRIGQEVGVDTAGRSPHLEAWARRVQNTNNARFVEAHTSRPYSTRDHRVRIGRWRENLTPDEVESVTPIIEDTAARFGYRW</sequence>